<dbReference type="EMBL" id="BK061735">
    <property type="protein sequence ID" value="DAZ90629.1"/>
    <property type="molecule type" value="Viral_cRNA"/>
</dbReference>
<protein>
    <submittedName>
        <fullName evidence="1">Protein 5</fullName>
    </submittedName>
</protein>
<evidence type="ECO:0000313" key="1">
    <source>
        <dbReference type="EMBL" id="DAZ90629.1"/>
    </source>
</evidence>
<sequence>MSWGYWLKKLQGALNVISRVTDLLIEISNSSVGEHHTHASLGVARKHAMGLAKGLGHDIPVVETHNVSEVLRVIHHVEMSWSTQVVGQFLLFSDYLGASEWKVPDSLRDNIATVFKQFDHTELSRGVSSPIDRRLSRMLDKIDNLIDLVTDIGEPPKACGDDCTHSSSLQCCRSSISGTDKIMGIRMFGLLKDDFNAIEIKCLESLIEEALLLMSTTCFGPVDMVSKGHVLGTTEHRSFLSYMSLVNLVDNGMPIQHIIGHLNMLSAVILLIPYTRGRLCESFRDDDNRPPEYSQIT</sequence>
<proteinExistence type="predicted"/>
<accession>A0A9N6YJ76</accession>
<reference evidence="1" key="1">
    <citation type="journal article" date="2022" name="bioRxiv">
        <title>Unlocking the hidden genetic diversity of varicosaviruses, the neglected plant rhabdoviruses.</title>
        <authorList>
            <person name="Bejerman N."/>
            <person name="Dietzgen R.G."/>
            <person name="Debat H."/>
        </authorList>
    </citation>
    <scope>NUCLEOTIDE SEQUENCE</scope>
</reference>
<organism evidence="1">
    <name type="scientific">Aconitum virus 1</name>
    <dbReference type="NCBI Taxonomy" id="2977949"/>
    <lineage>
        <taxon>Viruses</taxon>
        <taxon>Riboviria</taxon>
        <taxon>Orthornavirae</taxon>
        <taxon>Negarnaviricota</taxon>
        <taxon>Haploviricotina</taxon>
        <taxon>Monjiviricetes</taxon>
        <taxon>Mononegavirales</taxon>
        <taxon>Rhabdoviridae</taxon>
        <taxon>Betarhabdovirinae</taxon>
        <taxon>Varicosavirus</taxon>
        <taxon>Varicosavirus aconiti</taxon>
    </lineage>
</organism>
<name>A0A9N6YJ76_9RHAB</name>